<accession>A0A9Q0LMM9</accession>
<dbReference type="EMBL" id="JAPDFW010000070">
    <property type="protein sequence ID" value="KAJ5074580.1"/>
    <property type="molecule type" value="Genomic_DNA"/>
</dbReference>
<evidence type="ECO:0000313" key="4">
    <source>
        <dbReference type="EMBL" id="KAJ5074580.1"/>
    </source>
</evidence>
<sequence>MDHTFQKYQKEAQKLLNAKTRPHFPKHPQLLRKVTKEIGSLSTQANVQVSKLESLVNGYCQLAMDCLNNYEGLILKKEDKREADLILITNPKQIKIKTESLNENSNENSKKNLNENSKKNLNENLKENLNENLNENSNQNSNQNLNDNSNESQKESTITNENYLDSISESTREIDNKNMDENEVDDDDFIELDFSKDTFSFDKSRGRSERSSKKLKAKNKYEKLFQSQISKIRETPDLDLSLQRYLYEAEGVNQELNQFLNMYSLYQSNITKKKLKAEGPKIDTIQKFHQDISLTEIQHINLIFGLKMRKVAERKKKISTKNLNKREEKLNEKKQILNNETLKMKDEDVSWDGEMLSENVPREEQIQSIKTHINKIIGSEAHPISRALKRFKMRIQKNYNMDLKQAKKEIRIFCENSAQFLKENFAFFDESTKDVNRSRALIQNHLVKSIYEFLFPLYVQEFKKQNKIIENQLKKLENHTLADFKVRERFWLIPEKSDSVNENTENQELQIYQDPYIKAIVSFQTIPKLYSPIKKIKIILKIKDEIEEAITEFYKDKEIKPGYCDITADDNLQLFLYTFLKANIPSPYSEMQFLNDFIPEEYLLGELGFCLANYQSAVQFFVNKDQNERK</sequence>
<feature type="region of interest" description="Disordered" evidence="2">
    <location>
        <begin position="132"/>
        <end position="166"/>
    </location>
</feature>
<dbReference type="AlphaFoldDB" id="A0A9Q0LMM9"/>
<comment type="caution">
    <text evidence="4">The sequence shown here is derived from an EMBL/GenBank/DDBJ whole genome shotgun (WGS) entry which is preliminary data.</text>
</comment>
<dbReference type="GO" id="GO:0005085">
    <property type="term" value="F:guanyl-nucleotide exchange factor activity"/>
    <property type="evidence" value="ECO:0007669"/>
    <property type="project" value="InterPro"/>
</dbReference>
<proteinExistence type="predicted"/>
<dbReference type="PANTHER" id="PTHR23101">
    <property type="entry name" value="RAB GDP/GTP EXCHANGE FACTOR"/>
    <property type="match status" value="1"/>
</dbReference>
<dbReference type="InterPro" id="IPR003123">
    <property type="entry name" value="VPS9"/>
</dbReference>
<dbReference type="PROSITE" id="PS51205">
    <property type="entry name" value="VPS9"/>
    <property type="match status" value="1"/>
</dbReference>
<dbReference type="GO" id="GO:0016192">
    <property type="term" value="P:vesicle-mediated transport"/>
    <property type="evidence" value="ECO:0007669"/>
    <property type="project" value="InterPro"/>
</dbReference>
<reference evidence="4" key="1">
    <citation type="submission" date="2022-10" db="EMBL/GenBank/DDBJ databases">
        <title>Novel sulphate-reducing endosymbionts in the free-living metamonad Anaeramoeba.</title>
        <authorList>
            <person name="Jerlstrom-Hultqvist J."/>
            <person name="Cepicka I."/>
            <person name="Gallot-Lavallee L."/>
            <person name="Salas-Leiva D."/>
            <person name="Curtis B.A."/>
            <person name="Zahonova K."/>
            <person name="Pipaliya S."/>
            <person name="Dacks J."/>
            <person name="Roger A.J."/>
        </authorList>
    </citation>
    <scope>NUCLEOTIDE SEQUENCE</scope>
    <source>
        <strain evidence="4">BMAN</strain>
    </source>
</reference>
<organism evidence="4 5">
    <name type="scientific">Anaeramoeba ignava</name>
    <name type="common">Anaerobic marine amoeba</name>
    <dbReference type="NCBI Taxonomy" id="1746090"/>
    <lineage>
        <taxon>Eukaryota</taxon>
        <taxon>Metamonada</taxon>
        <taxon>Anaeramoebidae</taxon>
        <taxon>Anaeramoeba</taxon>
    </lineage>
</organism>
<feature type="compositionally biased region" description="Polar residues" evidence="2">
    <location>
        <begin position="155"/>
        <end position="166"/>
    </location>
</feature>
<dbReference type="Pfam" id="PF02204">
    <property type="entry name" value="VPS9"/>
    <property type="match status" value="1"/>
</dbReference>
<evidence type="ECO:0000259" key="3">
    <source>
        <dbReference type="PROSITE" id="PS51205"/>
    </source>
</evidence>
<dbReference type="Proteomes" id="UP001149090">
    <property type="component" value="Unassembled WGS sequence"/>
</dbReference>
<dbReference type="GO" id="GO:0005829">
    <property type="term" value="C:cytosol"/>
    <property type="evidence" value="ECO:0007669"/>
    <property type="project" value="TreeGrafter"/>
</dbReference>
<evidence type="ECO:0000313" key="5">
    <source>
        <dbReference type="Proteomes" id="UP001149090"/>
    </source>
</evidence>
<evidence type="ECO:0000256" key="1">
    <source>
        <dbReference type="SAM" id="Coils"/>
    </source>
</evidence>
<dbReference type="GO" id="GO:0031267">
    <property type="term" value="F:small GTPase binding"/>
    <property type="evidence" value="ECO:0007669"/>
    <property type="project" value="TreeGrafter"/>
</dbReference>
<keyword evidence="5" id="KW-1185">Reference proteome</keyword>
<dbReference type="GO" id="GO:0030139">
    <property type="term" value="C:endocytic vesicle"/>
    <property type="evidence" value="ECO:0007669"/>
    <property type="project" value="TreeGrafter"/>
</dbReference>
<dbReference type="InterPro" id="IPR045046">
    <property type="entry name" value="Vps9-like"/>
</dbReference>
<protein>
    <submittedName>
        <fullName evidence="4">Alsin</fullName>
    </submittedName>
</protein>
<dbReference type="Gene3D" id="1.20.1050.80">
    <property type="entry name" value="VPS9 domain"/>
    <property type="match status" value="1"/>
</dbReference>
<keyword evidence="1" id="KW-0175">Coiled coil</keyword>
<dbReference type="InterPro" id="IPR037191">
    <property type="entry name" value="VPS9_dom_sf"/>
</dbReference>
<evidence type="ECO:0000256" key="2">
    <source>
        <dbReference type="SAM" id="MobiDB-lite"/>
    </source>
</evidence>
<feature type="coiled-coil region" evidence="1">
    <location>
        <begin position="320"/>
        <end position="347"/>
    </location>
</feature>
<dbReference type="OrthoDB" id="10264848at2759"/>
<name>A0A9Q0LMM9_ANAIG</name>
<gene>
    <name evidence="4" type="ORF">M0811_01211</name>
</gene>
<dbReference type="OMA" id="CEINYRE"/>
<dbReference type="PANTHER" id="PTHR23101:SF25">
    <property type="entry name" value="GTPASE-ACTIVATING PROTEIN AND VPS9 DOMAIN-CONTAINING PROTEIN 1"/>
    <property type="match status" value="1"/>
</dbReference>
<dbReference type="SUPFAM" id="SSF109993">
    <property type="entry name" value="VPS9 domain"/>
    <property type="match status" value="1"/>
</dbReference>
<feature type="domain" description="VPS9" evidence="3">
    <location>
        <begin position="463"/>
        <end position="630"/>
    </location>
</feature>
<feature type="compositionally biased region" description="Low complexity" evidence="2">
    <location>
        <begin position="132"/>
        <end position="151"/>
    </location>
</feature>